<proteinExistence type="predicted"/>
<sequence length="273" mass="28432">MPLRQRSERSRKAFAATVIASLTIVAGAACGGGTEPDDSPVATADESTTAQQAEAKPEDQQGQPIVKDEDGDGQPEITGGVYGDPAAALHYWEQQTESDCGLMATRMVVGEITGAPPTEREIIDLAAKTPSECDPGEPVYDESIDPSDGGVGHGTCTTDLLLLLKHYGIKADYTNDDTAAKGGLATGMDALADYLGDGRQAIVCVNSNTIWDGDGDRTGCGHLVTVAAIDYDNDAVYLGDSGGDDTKGEHVTTDVFESAWAAGDHELVVTAPR</sequence>
<feature type="signal peptide" evidence="2">
    <location>
        <begin position="1"/>
        <end position="28"/>
    </location>
</feature>
<comment type="caution">
    <text evidence="3">The sequence shown here is derived from an EMBL/GenBank/DDBJ whole genome shotgun (WGS) entry which is preliminary data.</text>
</comment>
<reference evidence="3 4" key="1">
    <citation type="journal article" date="2016" name="Genome Announc.">
        <title>Draft Genome Sequences of Five Rapidly Growing Mycobacterium Species, M. thermoresistibile, M. fortuitum subsp. acetamidolyticum, M. canariasense, M. brisbanense, and M. novocastrense.</title>
        <authorList>
            <person name="Katahira K."/>
            <person name="Ogura Y."/>
            <person name="Gotoh Y."/>
            <person name="Hayashi T."/>
        </authorList>
    </citation>
    <scope>NUCLEOTIDE SEQUENCE [LARGE SCALE GENOMIC DNA]</scope>
    <source>
        <strain evidence="3 4">JCM18114</strain>
    </source>
</reference>
<evidence type="ECO:0000256" key="1">
    <source>
        <dbReference type="SAM" id="MobiDB-lite"/>
    </source>
</evidence>
<keyword evidence="2" id="KW-0732">Signal</keyword>
<evidence type="ECO:0000256" key="2">
    <source>
        <dbReference type="SAM" id="SignalP"/>
    </source>
</evidence>
<dbReference type="PROSITE" id="PS51257">
    <property type="entry name" value="PROKAR_LIPOPROTEIN"/>
    <property type="match status" value="1"/>
</dbReference>
<evidence type="ECO:0000313" key="3">
    <source>
        <dbReference type="EMBL" id="GAT12706.1"/>
    </source>
</evidence>
<keyword evidence="4" id="KW-1185">Reference proteome</keyword>
<protein>
    <submittedName>
        <fullName evidence="3">Papain-like cysteine protease AvrRpt2</fullName>
    </submittedName>
</protein>
<dbReference type="EMBL" id="BCTA01000096">
    <property type="protein sequence ID" value="GAT12706.1"/>
    <property type="molecule type" value="Genomic_DNA"/>
</dbReference>
<organism evidence="3 4">
    <name type="scientific">Mycolicibacterium novocastrense</name>
    <name type="common">Mycobacterium novocastrense</name>
    <dbReference type="NCBI Taxonomy" id="59813"/>
    <lineage>
        <taxon>Bacteria</taxon>
        <taxon>Bacillati</taxon>
        <taxon>Actinomycetota</taxon>
        <taxon>Actinomycetes</taxon>
        <taxon>Mycobacteriales</taxon>
        <taxon>Mycobacteriaceae</taxon>
        <taxon>Mycolicibacterium</taxon>
    </lineage>
</organism>
<feature type="chain" id="PRO_5045592592" evidence="2">
    <location>
        <begin position="29"/>
        <end position="273"/>
    </location>
</feature>
<dbReference type="Proteomes" id="UP000069773">
    <property type="component" value="Unassembled WGS sequence"/>
</dbReference>
<feature type="region of interest" description="Disordered" evidence="1">
    <location>
        <begin position="30"/>
        <end position="80"/>
    </location>
</feature>
<accession>A0ABQ0KSY5</accession>
<dbReference type="Gene3D" id="3.90.70.10">
    <property type="entry name" value="Cysteine proteinases"/>
    <property type="match status" value="1"/>
</dbReference>
<name>A0ABQ0KSY5_MYCNV</name>
<evidence type="ECO:0000313" key="4">
    <source>
        <dbReference type="Proteomes" id="UP000069773"/>
    </source>
</evidence>
<gene>
    <name evidence="3" type="ORF">RMCN_5839</name>
</gene>